<sequence length="110" mass="12000">MTVTVTRKPGGITQLFNTDTGRVTYKCKAESAYMLIEAFGGIVKFNQKGAIATVTGHVTSLESCDVLKNGHPEYKDALIAIISAHKEFAKTVSDSYQKEITELENKLSSL</sequence>
<name>A0A081RM06_9ARCH</name>
<gene>
    <name evidence="1" type="ORF">AAA799N04_01349</name>
</gene>
<evidence type="ECO:0000313" key="1">
    <source>
        <dbReference type="EMBL" id="KEQ56229.1"/>
    </source>
</evidence>
<dbReference type="PATRIC" id="fig|1502293.3.peg.1249"/>
<protein>
    <submittedName>
        <fullName evidence="1">Uncharacterized protein</fullName>
    </submittedName>
</protein>
<dbReference type="EMBL" id="JOKN01000027">
    <property type="protein sequence ID" value="KEQ56229.1"/>
    <property type="molecule type" value="Genomic_DNA"/>
</dbReference>
<comment type="caution">
    <text evidence="1">The sequence shown here is derived from an EMBL/GenBank/DDBJ whole genome shotgun (WGS) entry which is preliminary data.</text>
</comment>
<dbReference type="Proteomes" id="UP000028059">
    <property type="component" value="Unassembled WGS sequence"/>
</dbReference>
<accession>A0A081RM06</accession>
<dbReference type="AlphaFoldDB" id="A0A081RM06"/>
<keyword evidence="2" id="KW-1185">Reference proteome</keyword>
<organism evidence="1 2">
    <name type="scientific">Marine Group I thaumarchaeote SCGC AAA799-N04</name>
    <dbReference type="NCBI Taxonomy" id="1502293"/>
    <lineage>
        <taxon>Archaea</taxon>
        <taxon>Nitrososphaerota</taxon>
        <taxon>Marine Group I</taxon>
    </lineage>
</organism>
<evidence type="ECO:0000313" key="2">
    <source>
        <dbReference type="Proteomes" id="UP000028059"/>
    </source>
</evidence>
<proteinExistence type="predicted"/>
<reference evidence="1 2" key="1">
    <citation type="submission" date="2014-06" db="EMBL/GenBank/DDBJ databases">
        <authorList>
            <person name="Ngugi D.K."/>
            <person name="Blom J."/>
            <person name="Alam I."/>
            <person name="Rashid M."/>
            <person name="Ba Alawi W."/>
            <person name="Zhang G."/>
            <person name="Hikmawan T."/>
            <person name="Guan Y."/>
            <person name="Antunes A."/>
            <person name="Siam R."/>
            <person name="ElDorry H."/>
            <person name="Bajic V."/>
            <person name="Stingl U."/>
        </authorList>
    </citation>
    <scope>NUCLEOTIDE SEQUENCE [LARGE SCALE GENOMIC DNA]</scope>
    <source>
        <strain evidence="1">SCGC AAA799-N04</strain>
    </source>
</reference>